<reference evidence="1 2" key="1">
    <citation type="journal article" date="2015" name="BMC Genomics">
        <title>The genome of the truffle-parasite Tolypocladium ophioglossoides and the evolution of antifungal peptaibiotics.</title>
        <authorList>
            <person name="Quandt C.A."/>
            <person name="Bushley K.E."/>
            <person name="Spatafora J.W."/>
        </authorList>
    </citation>
    <scope>NUCLEOTIDE SEQUENCE [LARGE SCALE GENOMIC DNA]</scope>
    <source>
        <strain evidence="1 2">CBS 100239</strain>
    </source>
</reference>
<sequence length="127" mass="14500">MPSHVFPTLVCYLPSNVLYDQERFRDIVQEAKIPFGWVARSIPGPYDLTSPSTQDLVSLCSSLYRRRPLGRELRQVLPVNTTKAQILQTSLMSICREDPSRALYIRTLSIPRVRFEASDFMQPAGNL</sequence>
<evidence type="ECO:0000313" key="1">
    <source>
        <dbReference type="EMBL" id="KND87770.1"/>
    </source>
</evidence>
<accession>A0A0L0N1S5</accession>
<organism evidence="1 2">
    <name type="scientific">Tolypocladium ophioglossoides (strain CBS 100239)</name>
    <name type="common">Snaketongue truffleclub</name>
    <name type="synonym">Elaphocordyceps ophioglossoides</name>
    <dbReference type="NCBI Taxonomy" id="1163406"/>
    <lineage>
        <taxon>Eukaryota</taxon>
        <taxon>Fungi</taxon>
        <taxon>Dikarya</taxon>
        <taxon>Ascomycota</taxon>
        <taxon>Pezizomycotina</taxon>
        <taxon>Sordariomycetes</taxon>
        <taxon>Hypocreomycetidae</taxon>
        <taxon>Hypocreales</taxon>
        <taxon>Ophiocordycipitaceae</taxon>
        <taxon>Tolypocladium</taxon>
    </lineage>
</organism>
<protein>
    <submittedName>
        <fullName evidence="1">Uncharacterized protein</fullName>
    </submittedName>
</protein>
<dbReference type="AlphaFoldDB" id="A0A0L0N1S5"/>
<dbReference type="EMBL" id="LFRF01000032">
    <property type="protein sequence ID" value="KND87770.1"/>
    <property type="molecule type" value="Genomic_DNA"/>
</dbReference>
<proteinExistence type="predicted"/>
<dbReference type="Proteomes" id="UP000036947">
    <property type="component" value="Unassembled WGS sequence"/>
</dbReference>
<name>A0A0L0N1S5_TOLOC</name>
<evidence type="ECO:0000313" key="2">
    <source>
        <dbReference type="Proteomes" id="UP000036947"/>
    </source>
</evidence>
<keyword evidence="2" id="KW-1185">Reference proteome</keyword>
<comment type="caution">
    <text evidence="1">The sequence shown here is derived from an EMBL/GenBank/DDBJ whole genome shotgun (WGS) entry which is preliminary data.</text>
</comment>
<gene>
    <name evidence="1" type="ORF">TOPH_07619</name>
</gene>